<evidence type="ECO:0000313" key="2">
    <source>
        <dbReference type="EMBL" id="KRX08138.1"/>
    </source>
</evidence>
<dbReference type="InterPro" id="IPR010736">
    <property type="entry name" value="SHIPPO-rpt"/>
</dbReference>
<dbReference type="PANTHER" id="PTHR21580:SF28">
    <property type="entry name" value="BOREALIN N-TERMINAL DOMAIN-CONTAINING PROTEIN-RELATED"/>
    <property type="match status" value="1"/>
</dbReference>
<gene>
    <name evidence="2" type="ORF">PPERSA_01683</name>
</gene>
<name>A0A0V0R1F8_PSEPJ</name>
<sequence length="445" mass="48495">MVSAWSIGNAKRSNMAQSIGPGPGQYTVDKQQKTQPPKWSIPKYQPTIHNQQNPGPGQYNLRNDKKIDGAKYTMSSKAGPTNQQLKVPGPGTYNPRPSSALQNPPQYTMASKYDNTDYYNNKNTGPGQYKIPSGLNKNGVKIGTSGRDSKMGQKSAEPGPGSYLINRPSTAPKVKIGSSQRQELYKGSAEGVGPGSYDLKSYFDKSKGVTMISRRNQGDMLEASRVPGPGHYNPDKQSKLNPPKHKIGTGSRGDINPSASGNPGPGQYYNDAYSISKYSRGPSAKIGTDKRRPLNENYGTPGPGQYNYNKATDGPKFSIKGATQVDPITREKMFTPGPGQYNDQALYSRQRPGSAKIGTSLRQGLYGKSATPGPGNYKFYDKNLKKGPSYGFGTSKRPETAKRDEPGPGNYNLKSTIGDIPKYAQYQIRKDESFGSKFGKSYQKY</sequence>
<dbReference type="InParanoid" id="A0A0V0R1F8"/>
<dbReference type="Proteomes" id="UP000054937">
    <property type="component" value="Unassembled WGS sequence"/>
</dbReference>
<feature type="region of interest" description="Disordered" evidence="1">
    <location>
        <begin position="1"/>
        <end position="198"/>
    </location>
</feature>
<feature type="compositionally biased region" description="Polar residues" evidence="1">
    <location>
        <begin position="73"/>
        <end position="85"/>
    </location>
</feature>
<feature type="compositionally biased region" description="Basic and acidic residues" evidence="1">
    <location>
        <begin position="396"/>
        <end position="406"/>
    </location>
</feature>
<dbReference type="OMA" id="GAYKQER"/>
<reference evidence="2 3" key="1">
    <citation type="journal article" date="2015" name="Sci. Rep.">
        <title>Genome of the facultative scuticociliatosis pathogen Pseudocohnilembus persalinus provides insight into its virulence through horizontal gene transfer.</title>
        <authorList>
            <person name="Xiong J."/>
            <person name="Wang G."/>
            <person name="Cheng J."/>
            <person name="Tian M."/>
            <person name="Pan X."/>
            <person name="Warren A."/>
            <person name="Jiang C."/>
            <person name="Yuan D."/>
            <person name="Miao W."/>
        </authorList>
    </citation>
    <scope>NUCLEOTIDE SEQUENCE [LARGE SCALE GENOMIC DNA]</scope>
    <source>
        <strain evidence="2">36N120E</strain>
    </source>
</reference>
<accession>A0A0V0R1F8</accession>
<organism evidence="2 3">
    <name type="scientific">Pseudocohnilembus persalinus</name>
    <name type="common">Ciliate</name>
    <dbReference type="NCBI Taxonomy" id="266149"/>
    <lineage>
        <taxon>Eukaryota</taxon>
        <taxon>Sar</taxon>
        <taxon>Alveolata</taxon>
        <taxon>Ciliophora</taxon>
        <taxon>Intramacronucleata</taxon>
        <taxon>Oligohymenophorea</taxon>
        <taxon>Scuticociliatia</taxon>
        <taxon>Philasterida</taxon>
        <taxon>Pseudocohnilembidae</taxon>
        <taxon>Pseudocohnilembus</taxon>
    </lineage>
</organism>
<dbReference type="AlphaFoldDB" id="A0A0V0R1F8"/>
<evidence type="ECO:0000256" key="1">
    <source>
        <dbReference type="SAM" id="MobiDB-lite"/>
    </source>
</evidence>
<dbReference type="EMBL" id="LDAU01000073">
    <property type="protein sequence ID" value="KRX08138.1"/>
    <property type="molecule type" value="Genomic_DNA"/>
</dbReference>
<dbReference type="Pfam" id="PF07004">
    <property type="entry name" value="SHIPPO-rpt"/>
    <property type="match status" value="10"/>
</dbReference>
<dbReference type="PANTHER" id="PTHR21580">
    <property type="entry name" value="SHIPPO-1-RELATED"/>
    <property type="match status" value="1"/>
</dbReference>
<dbReference type="InterPro" id="IPR051291">
    <property type="entry name" value="CIMAP"/>
</dbReference>
<feature type="compositionally biased region" description="Low complexity" evidence="1">
    <location>
        <begin position="112"/>
        <end position="124"/>
    </location>
</feature>
<dbReference type="OrthoDB" id="429991at2759"/>
<comment type="caution">
    <text evidence="2">The sequence shown here is derived from an EMBL/GenBank/DDBJ whole genome shotgun (WGS) entry which is preliminary data.</text>
</comment>
<feature type="region of interest" description="Disordered" evidence="1">
    <location>
        <begin position="215"/>
        <end position="358"/>
    </location>
</feature>
<keyword evidence="3" id="KW-1185">Reference proteome</keyword>
<feature type="compositionally biased region" description="Polar residues" evidence="1">
    <location>
        <begin position="95"/>
        <end position="109"/>
    </location>
</feature>
<evidence type="ECO:0008006" key="4">
    <source>
        <dbReference type="Google" id="ProtNLM"/>
    </source>
</evidence>
<feature type="region of interest" description="Disordered" evidence="1">
    <location>
        <begin position="388"/>
        <end position="416"/>
    </location>
</feature>
<evidence type="ECO:0000313" key="3">
    <source>
        <dbReference type="Proteomes" id="UP000054937"/>
    </source>
</evidence>
<proteinExistence type="predicted"/>
<protein>
    <recommendedName>
        <fullName evidence="4">Sperm-tail PG-rich repeat</fullName>
    </recommendedName>
</protein>